<accession>A0A2W6NM51</accession>
<dbReference type="EMBL" id="NBIU01000007">
    <property type="protein sequence ID" value="PZT48496.1"/>
    <property type="molecule type" value="Genomic_DNA"/>
</dbReference>
<reference evidence="1 2" key="1">
    <citation type="submission" date="2017-03" db="EMBL/GenBank/DDBJ databases">
        <title>Genomic and clinical evidence uncovers the enterohepatic species Helicobacter valdiviensis as a potential human intestinal pathogen.</title>
        <authorList>
            <person name="Fresia P."/>
            <person name="Jara R."/>
            <person name="Sierra R."/>
            <person name="Ferres I."/>
            <person name="Greif G."/>
            <person name="Iraola G."/>
            <person name="Collado L."/>
        </authorList>
    </citation>
    <scope>NUCLEOTIDE SEQUENCE [LARGE SCALE GENOMIC DNA]</scope>
    <source>
        <strain evidence="1 2">WBE14</strain>
    </source>
</reference>
<dbReference type="RefSeq" id="WP_181450946.1">
    <property type="nucleotide sequence ID" value="NZ_NBIU01000007.1"/>
</dbReference>
<keyword evidence="2" id="KW-1185">Reference proteome</keyword>
<feature type="non-terminal residue" evidence="1">
    <location>
        <position position="1"/>
    </location>
</feature>
<name>A0A2W6NM51_9HELI</name>
<dbReference type="AlphaFoldDB" id="A0A2W6NM51"/>
<sequence length="145" mass="16541">GGGGHLASNGKTYHYKKEFLLVSGTPFVNSLFDGVREFFIEMETYTQQNVSFPRTTSFIYLLDNSNPSYSPLRFPLNTPTKLIATNIGINKNILEVPKTKETLTLKYRYGLFSTAISHFYNVNIANRYNIFTSPSLVSQISMYWN</sequence>
<organism evidence="1 2">
    <name type="scientific">Helicobacter valdiviensis</name>
    <dbReference type="NCBI Taxonomy" id="1458358"/>
    <lineage>
        <taxon>Bacteria</taxon>
        <taxon>Pseudomonadati</taxon>
        <taxon>Campylobacterota</taxon>
        <taxon>Epsilonproteobacteria</taxon>
        <taxon>Campylobacterales</taxon>
        <taxon>Helicobacteraceae</taxon>
        <taxon>Helicobacter</taxon>
    </lineage>
</organism>
<gene>
    <name evidence="1" type="ORF">B6S12_03980</name>
</gene>
<proteinExistence type="predicted"/>
<evidence type="ECO:0000313" key="1">
    <source>
        <dbReference type="EMBL" id="PZT48496.1"/>
    </source>
</evidence>
<evidence type="ECO:0000313" key="2">
    <source>
        <dbReference type="Proteomes" id="UP000249746"/>
    </source>
</evidence>
<comment type="caution">
    <text evidence="1">The sequence shown here is derived from an EMBL/GenBank/DDBJ whole genome shotgun (WGS) entry which is preliminary data.</text>
</comment>
<protein>
    <submittedName>
        <fullName evidence="1">Uncharacterized protein</fullName>
    </submittedName>
</protein>
<dbReference type="Proteomes" id="UP000249746">
    <property type="component" value="Unassembled WGS sequence"/>
</dbReference>